<evidence type="ECO:0000256" key="8">
    <source>
        <dbReference type="ARBA" id="ARBA00023136"/>
    </source>
</evidence>
<dbReference type="PROSITE" id="PS50893">
    <property type="entry name" value="ABC_TRANSPORTER_2"/>
    <property type="match status" value="2"/>
</dbReference>
<dbReference type="PANTHER" id="PTHR43790:SF9">
    <property type="entry name" value="GALACTOFURANOSE TRANSPORTER ATP-BINDING PROTEIN YTFR"/>
    <property type="match status" value="1"/>
</dbReference>
<comment type="subcellular location">
    <subcellularLocation>
        <location evidence="1">Cell membrane</location>
        <topology evidence="1">Peripheral membrane protein</topology>
    </subcellularLocation>
</comment>
<dbReference type="InterPro" id="IPR003593">
    <property type="entry name" value="AAA+_ATPase"/>
</dbReference>
<evidence type="ECO:0000259" key="9">
    <source>
        <dbReference type="PROSITE" id="PS50893"/>
    </source>
</evidence>
<dbReference type="RefSeq" id="WP_183684601.1">
    <property type="nucleotide sequence ID" value="NZ_JACHHH010000012.1"/>
</dbReference>
<keyword evidence="4" id="KW-0677">Repeat</keyword>
<comment type="caution">
    <text evidence="10">The sequence shown here is derived from an EMBL/GenBank/DDBJ whole genome shotgun (WGS) entry which is preliminary data.</text>
</comment>
<keyword evidence="6" id="KW-0067">ATP-binding</keyword>
<gene>
    <name evidence="10" type="ORF">HNQ46_002080</name>
</gene>
<feature type="domain" description="ABC transporter" evidence="9">
    <location>
        <begin position="248"/>
        <end position="501"/>
    </location>
</feature>
<dbReference type="GeneID" id="85015599"/>
<feature type="domain" description="ABC transporter" evidence="9">
    <location>
        <begin position="6"/>
        <end position="242"/>
    </location>
</feature>
<evidence type="ECO:0000313" key="10">
    <source>
        <dbReference type="EMBL" id="MBB6042084.1"/>
    </source>
</evidence>
<proteinExistence type="predicted"/>
<dbReference type="GO" id="GO:0005524">
    <property type="term" value="F:ATP binding"/>
    <property type="evidence" value="ECO:0007669"/>
    <property type="project" value="UniProtKB-KW"/>
</dbReference>
<evidence type="ECO:0000256" key="7">
    <source>
        <dbReference type="ARBA" id="ARBA00022967"/>
    </source>
</evidence>
<keyword evidence="7" id="KW-1278">Translocase</keyword>
<evidence type="ECO:0000256" key="3">
    <source>
        <dbReference type="ARBA" id="ARBA00022475"/>
    </source>
</evidence>
<dbReference type="SUPFAM" id="SSF52540">
    <property type="entry name" value="P-loop containing nucleoside triphosphate hydrolases"/>
    <property type="match status" value="2"/>
</dbReference>
<keyword evidence="10" id="KW-0762">Sugar transport</keyword>
<dbReference type="InterPro" id="IPR027417">
    <property type="entry name" value="P-loop_NTPase"/>
</dbReference>
<protein>
    <submittedName>
        <fullName evidence="10">ABC-type sugar transport system ATPase subunit</fullName>
    </submittedName>
</protein>
<organism evidence="10 11">
    <name type="scientific">Oribacterium sinus</name>
    <dbReference type="NCBI Taxonomy" id="237576"/>
    <lineage>
        <taxon>Bacteria</taxon>
        <taxon>Bacillati</taxon>
        <taxon>Bacillota</taxon>
        <taxon>Clostridia</taxon>
        <taxon>Lachnospirales</taxon>
        <taxon>Lachnospiraceae</taxon>
        <taxon>Oribacterium</taxon>
    </lineage>
</organism>
<keyword evidence="8" id="KW-0472">Membrane</keyword>
<dbReference type="PANTHER" id="PTHR43790">
    <property type="entry name" value="CARBOHYDRATE TRANSPORT ATP-BINDING PROTEIN MG119-RELATED"/>
    <property type="match status" value="1"/>
</dbReference>
<evidence type="ECO:0000256" key="1">
    <source>
        <dbReference type="ARBA" id="ARBA00004202"/>
    </source>
</evidence>
<dbReference type="InterPro" id="IPR050107">
    <property type="entry name" value="ABC_carbohydrate_import_ATPase"/>
</dbReference>
<dbReference type="Pfam" id="PF00005">
    <property type="entry name" value="ABC_tran"/>
    <property type="match status" value="2"/>
</dbReference>
<dbReference type="FunFam" id="3.40.50.300:FF:000127">
    <property type="entry name" value="Ribose import ATP-binding protein RbsA"/>
    <property type="match status" value="1"/>
</dbReference>
<evidence type="ECO:0000313" key="11">
    <source>
        <dbReference type="Proteomes" id="UP000522163"/>
    </source>
</evidence>
<dbReference type="CDD" id="cd03215">
    <property type="entry name" value="ABC_Carb_Monos_II"/>
    <property type="match status" value="1"/>
</dbReference>
<evidence type="ECO:0000256" key="4">
    <source>
        <dbReference type="ARBA" id="ARBA00022737"/>
    </source>
</evidence>
<dbReference type="AlphaFoldDB" id="A0A7W9SH68"/>
<dbReference type="GO" id="GO:0005886">
    <property type="term" value="C:plasma membrane"/>
    <property type="evidence" value="ECO:0007669"/>
    <property type="project" value="UniProtKB-SubCell"/>
</dbReference>
<evidence type="ECO:0000256" key="2">
    <source>
        <dbReference type="ARBA" id="ARBA00022448"/>
    </source>
</evidence>
<dbReference type="PROSITE" id="PS00211">
    <property type="entry name" value="ABC_TRANSPORTER_1"/>
    <property type="match status" value="1"/>
</dbReference>
<keyword evidence="3" id="KW-1003">Cell membrane</keyword>
<evidence type="ECO:0000256" key="5">
    <source>
        <dbReference type="ARBA" id="ARBA00022741"/>
    </source>
</evidence>
<sequence length="503" mass="55643">MDTPILEMIDIKKSFSGIYALSGINLSLEEGEVHALLGENGAGKSTLIKILGGIYRPDSGTIKIKGEEVEIHGVRDAEMKGIGIVHQEIVLVPQLTVAQNIFLGRELMGSFSRVKRKEMNIQAEEMLQNLGVSISPTTSVSSLTIAQQQMIEIVKAVSFQAKIIVMDEPSSSLSVEEVEQLFQIIARLKEKKISIIYISHRMEEIFKIADRITVIRDGCYIGTKKNGETDVDELISMMVGRELKEFSVPKKQISKSDEIILEVKNLSCRPYYSDISFQLHKGEILGFAGLVGAGRSELMESIFGARHFTKGEVFLRGEQVHFFNPMQAIKAGIGFVTEDRKKTGLVLGNTVSFNLSLASLDKYQKGILLEKERMEESVQYYTDRLNIKSAALDVKSTQASNLSGGNQQKIVIGKWLATMPSILILDEPTRGIDIHAKLEIYNLINELAEGGMSILLVSSDLPEIIQLCDRVCVLKEGVMTGVLESHELEQENIMRFAAGGESA</sequence>
<dbReference type="Proteomes" id="UP000522163">
    <property type="component" value="Unassembled WGS sequence"/>
</dbReference>
<evidence type="ECO:0000256" key="6">
    <source>
        <dbReference type="ARBA" id="ARBA00022840"/>
    </source>
</evidence>
<reference evidence="10 11" key="1">
    <citation type="submission" date="2020-08" db="EMBL/GenBank/DDBJ databases">
        <title>Genomic Encyclopedia of Type Strains, Phase IV (KMG-IV): sequencing the most valuable type-strain genomes for metagenomic binning, comparative biology and taxonomic classification.</title>
        <authorList>
            <person name="Goeker M."/>
        </authorList>
    </citation>
    <scope>NUCLEOTIDE SEQUENCE [LARGE SCALE GENOMIC DNA]</scope>
    <source>
        <strain evidence="10 11">DSM 17245</strain>
    </source>
</reference>
<dbReference type="GO" id="GO:0016887">
    <property type="term" value="F:ATP hydrolysis activity"/>
    <property type="evidence" value="ECO:0007669"/>
    <property type="project" value="InterPro"/>
</dbReference>
<dbReference type="SMART" id="SM00382">
    <property type="entry name" value="AAA"/>
    <property type="match status" value="2"/>
</dbReference>
<dbReference type="EMBL" id="JACHHH010000012">
    <property type="protein sequence ID" value="MBB6042084.1"/>
    <property type="molecule type" value="Genomic_DNA"/>
</dbReference>
<accession>A0A7W9SH68</accession>
<keyword evidence="5" id="KW-0547">Nucleotide-binding</keyword>
<keyword evidence="2" id="KW-0813">Transport</keyword>
<name>A0A7W9SH68_9FIRM</name>
<dbReference type="Gene3D" id="3.40.50.300">
    <property type="entry name" value="P-loop containing nucleotide triphosphate hydrolases"/>
    <property type="match status" value="2"/>
</dbReference>
<dbReference type="InterPro" id="IPR003439">
    <property type="entry name" value="ABC_transporter-like_ATP-bd"/>
</dbReference>
<dbReference type="InterPro" id="IPR017871">
    <property type="entry name" value="ABC_transporter-like_CS"/>
</dbReference>
<dbReference type="CDD" id="cd03216">
    <property type="entry name" value="ABC_Carb_Monos_I"/>
    <property type="match status" value="1"/>
</dbReference>